<evidence type="ECO:0000256" key="2">
    <source>
        <dbReference type="ARBA" id="ARBA00022679"/>
    </source>
</evidence>
<dbReference type="GO" id="GO:0016740">
    <property type="term" value="F:transferase activity"/>
    <property type="evidence" value="ECO:0007669"/>
    <property type="project" value="UniProtKB-KW"/>
</dbReference>
<keyword evidence="6" id="KW-1185">Reference proteome</keyword>
<dbReference type="Proteomes" id="UP001216390">
    <property type="component" value="Chromosome"/>
</dbReference>
<evidence type="ECO:0000259" key="4">
    <source>
        <dbReference type="Pfam" id="PF25087"/>
    </source>
</evidence>
<dbReference type="Gene3D" id="3.90.550.10">
    <property type="entry name" value="Spore Coat Polysaccharide Biosynthesis Protein SpsA, Chain A"/>
    <property type="match status" value="1"/>
</dbReference>
<dbReference type="FunFam" id="3.90.550.10:FF:000013">
    <property type="entry name" value="mannose-1-phosphate guanyltransferase beta"/>
    <property type="match status" value="1"/>
</dbReference>
<dbReference type="InterPro" id="IPR050486">
    <property type="entry name" value="Mannose-1P_guanyltransferase"/>
</dbReference>
<dbReference type="RefSeq" id="WP_272738131.1">
    <property type="nucleotide sequence ID" value="NZ_CP116942.1"/>
</dbReference>
<dbReference type="InterPro" id="IPR056729">
    <property type="entry name" value="GMPPB_C"/>
</dbReference>
<feature type="domain" description="Mannose-1-phosphate guanyltransferase C-terminal" evidence="4">
    <location>
        <begin position="244"/>
        <end position="314"/>
    </location>
</feature>
<keyword evidence="2" id="KW-0808">Transferase</keyword>
<dbReference type="InterPro" id="IPR029044">
    <property type="entry name" value="Nucleotide-diphossugar_trans"/>
</dbReference>
<dbReference type="EMBL" id="CP116942">
    <property type="protein sequence ID" value="WCO68615.1"/>
    <property type="molecule type" value="Genomic_DNA"/>
</dbReference>
<dbReference type="Gene3D" id="2.160.10.10">
    <property type="entry name" value="Hexapeptide repeat proteins"/>
    <property type="match status" value="1"/>
</dbReference>
<proteinExistence type="inferred from homology"/>
<reference evidence="5" key="1">
    <citation type="submission" date="2023-01" db="EMBL/GenBank/DDBJ databases">
        <title>The diversity of Class Acidimicrobiia in South China Sea sediment environments and the proposal of Iamia marina sp. nov., a novel species of the genus Iamia.</title>
        <authorList>
            <person name="He Y."/>
            <person name="Tian X."/>
        </authorList>
    </citation>
    <scope>NUCLEOTIDE SEQUENCE</scope>
    <source>
        <strain evidence="5">DSM 19957</strain>
    </source>
</reference>
<dbReference type="Pfam" id="PF25087">
    <property type="entry name" value="GMPPB_C"/>
    <property type="match status" value="1"/>
</dbReference>
<evidence type="ECO:0000313" key="5">
    <source>
        <dbReference type="EMBL" id="WCO68615.1"/>
    </source>
</evidence>
<dbReference type="CDD" id="cd04181">
    <property type="entry name" value="NTP_transferase"/>
    <property type="match status" value="1"/>
</dbReference>
<evidence type="ECO:0000256" key="1">
    <source>
        <dbReference type="ARBA" id="ARBA00007274"/>
    </source>
</evidence>
<feature type="domain" description="Nucleotidyl transferase" evidence="3">
    <location>
        <begin position="3"/>
        <end position="233"/>
    </location>
</feature>
<protein>
    <submittedName>
        <fullName evidence="5">NDP-sugar synthase</fullName>
    </submittedName>
</protein>
<name>A0AAE9Y7V3_9ACTN</name>
<accession>A0AAE9Y7V3</accession>
<dbReference type="PANTHER" id="PTHR22572">
    <property type="entry name" value="SUGAR-1-PHOSPHATE GUANYL TRANSFERASE"/>
    <property type="match status" value="1"/>
</dbReference>
<comment type="similarity">
    <text evidence="1">Belongs to the transferase hexapeptide repeat family.</text>
</comment>
<gene>
    <name evidence="5" type="ORF">PO878_07715</name>
</gene>
<dbReference type="SUPFAM" id="SSF53448">
    <property type="entry name" value="Nucleotide-diphospho-sugar transferases"/>
    <property type="match status" value="1"/>
</dbReference>
<evidence type="ECO:0000259" key="3">
    <source>
        <dbReference type="Pfam" id="PF00483"/>
    </source>
</evidence>
<dbReference type="Pfam" id="PF00483">
    <property type="entry name" value="NTP_transferase"/>
    <property type="match status" value="1"/>
</dbReference>
<dbReference type="InterPro" id="IPR005835">
    <property type="entry name" value="NTP_transferase_dom"/>
</dbReference>
<evidence type="ECO:0000313" key="6">
    <source>
        <dbReference type="Proteomes" id="UP001216390"/>
    </source>
</evidence>
<dbReference type="KEGG" id="ima:PO878_07715"/>
<dbReference type="AlphaFoldDB" id="A0AAE9Y7V3"/>
<sequence>MRAVVLVGGFGTRLRPLTLTRPKQMLPVVDRPMLEHVLGHLAGHGIDDVVLSMGYRPDAFSDAYPDGTCAGVAVHYAVEPEPLDTAGAIRFAARDAGLDERFVVVNGDVLTDLDVSALVAFHEEKGAEGTIALHKVEDPSAFGVVPTDGDGRVEAFVEKPPRDEAPTDLINAGTYVLEPSVLDRIEPGRRVSIEREVFPAMVADGTLYATSGDTYWIDTGTPALYLRAQLDLLDGLRGEPHEGVAPDAEVHPSADVSRSVVGPGAVVGDGAVVCESAVLAGARIEPGARVERSVVAFDAVVGEAAELDGAVVGDGEVIAPGERLHDVRRPAPE</sequence>
<organism evidence="5 6">
    <name type="scientific">Iamia majanohamensis</name>
    <dbReference type="NCBI Taxonomy" id="467976"/>
    <lineage>
        <taxon>Bacteria</taxon>
        <taxon>Bacillati</taxon>
        <taxon>Actinomycetota</taxon>
        <taxon>Acidimicrobiia</taxon>
        <taxon>Acidimicrobiales</taxon>
        <taxon>Iamiaceae</taxon>
        <taxon>Iamia</taxon>
    </lineage>
</organism>